<reference evidence="2" key="1">
    <citation type="submission" date="2014-09" db="EMBL/GenBank/DDBJ databases">
        <authorList>
            <person name="Magalhaes I.L.F."/>
            <person name="Oliveira U."/>
            <person name="Santos F.R."/>
            <person name="Vidigal T.H.D.A."/>
            <person name="Brescovit A.D."/>
            <person name="Santos A.J."/>
        </authorList>
    </citation>
    <scope>NUCLEOTIDE SEQUENCE</scope>
    <source>
        <tissue evidence="2">Shoot tissue taken approximately 20 cm above the soil surface</tissue>
    </source>
</reference>
<keyword evidence="1" id="KW-0732">Signal</keyword>
<sequence length="48" mass="5460">MLLCSMLYLLHPLFHAIFFVSFPQAPSARSSLSCMLYQECKSSCSTRL</sequence>
<organism evidence="2">
    <name type="scientific">Arundo donax</name>
    <name type="common">Giant reed</name>
    <name type="synonym">Donax arundinaceus</name>
    <dbReference type="NCBI Taxonomy" id="35708"/>
    <lineage>
        <taxon>Eukaryota</taxon>
        <taxon>Viridiplantae</taxon>
        <taxon>Streptophyta</taxon>
        <taxon>Embryophyta</taxon>
        <taxon>Tracheophyta</taxon>
        <taxon>Spermatophyta</taxon>
        <taxon>Magnoliopsida</taxon>
        <taxon>Liliopsida</taxon>
        <taxon>Poales</taxon>
        <taxon>Poaceae</taxon>
        <taxon>PACMAD clade</taxon>
        <taxon>Arundinoideae</taxon>
        <taxon>Arundineae</taxon>
        <taxon>Arundo</taxon>
    </lineage>
</organism>
<dbReference type="AlphaFoldDB" id="A0A0A9FF83"/>
<feature type="signal peptide" evidence="1">
    <location>
        <begin position="1"/>
        <end position="16"/>
    </location>
</feature>
<reference evidence="2" key="2">
    <citation type="journal article" date="2015" name="Data Brief">
        <title>Shoot transcriptome of the giant reed, Arundo donax.</title>
        <authorList>
            <person name="Barrero R.A."/>
            <person name="Guerrero F.D."/>
            <person name="Moolhuijzen P."/>
            <person name="Goolsby J.A."/>
            <person name="Tidwell J."/>
            <person name="Bellgard S.E."/>
            <person name="Bellgard M.I."/>
        </authorList>
    </citation>
    <scope>NUCLEOTIDE SEQUENCE</scope>
    <source>
        <tissue evidence="2">Shoot tissue taken approximately 20 cm above the soil surface</tissue>
    </source>
</reference>
<dbReference type="EMBL" id="GBRH01190973">
    <property type="protein sequence ID" value="JAE06923.1"/>
    <property type="molecule type" value="Transcribed_RNA"/>
</dbReference>
<evidence type="ECO:0000256" key="1">
    <source>
        <dbReference type="SAM" id="SignalP"/>
    </source>
</evidence>
<feature type="chain" id="PRO_5002062165" evidence="1">
    <location>
        <begin position="17"/>
        <end position="48"/>
    </location>
</feature>
<accession>A0A0A9FF83</accession>
<protein>
    <submittedName>
        <fullName evidence="2">Uncharacterized protein</fullName>
    </submittedName>
</protein>
<proteinExistence type="predicted"/>
<name>A0A0A9FF83_ARUDO</name>
<evidence type="ECO:0000313" key="2">
    <source>
        <dbReference type="EMBL" id="JAE06923.1"/>
    </source>
</evidence>